<feature type="signal peptide" evidence="1">
    <location>
        <begin position="1"/>
        <end position="17"/>
    </location>
</feature>
<protein>
    <submittedName>
        <fullName evidence="2">Uncharacterized protein</fullName>
    </submittedName>
</protein>
<feature type="chain" id="PRO_5028972475" evidence="1">
    <location>
        <begin position="18"/>
        <end position="185"/>
    </location>
</feature>
<gene>
    <name evidence="2" type="ORF">H4075_07740</name>
</gene>
<dbReference type="AlphaFoldDB" id="A0A7G5XKR1"/>
<accession>A0A7G5XKR1</accession>
<reference evidence="3" key="1">
    <citation type="submission" date="2020-08" db="EMBL/GenBank/DDBJ databases">
        <title>Lacibacter sp. S13-6-6 genome sequencing.</title>
        <authorList>
            <person name="Jin L."/>
        </authorList>
    </citation>
    <scope>NUCLEOTIDE SEQUENCE [LARGE SCALE GENOMIC DNA]</scope>
    <source>
        <strain evidence="3">S13-6-6</strain>
    </source>
</reference>
<sequence>MKHCYLFLLLFVPSLLAAGDSATLVAAKQKKLRGYRQLFYRLVTLHPKLNSPLEKELLKHYLLGSGETFVVSEADFKRLQQTVPLYITNQDCKPLETNHPGYCGQYVNLHEDKYFGWGVGNLTVIYQTTDQTIVSFVDYYDFDKKKKGKRRVRNEFVTRVFSFLTPASSRSFVVTYNADAYFVKP</sequence>
<organism evidence="2 3">
    <name type="scientific">Lacibacter sediminis</name>
    <dbReference type="NCBI Taxonomy" id="2760713"/>
    <lineage>
        <taxon>Bacteria</taxon>
        <taxon>Pseudomonadati</taxon>
        <taxon>Bacteroidota</taxon>
        <taxon>Chitinophagia</taxon>
        <taxon>Chitinophagales</taxon>
        <taxon>Chitinophagaceae</taxon>
        <taxon>Lacibacter</taxon>
    </lineage>
</organism>
<evidence type="ECO:0000256" key="1">
    <source>
        <dbReference type="SAM" id="SignalP"/>
    </source>
</evidence>
<dbReference type="EMBL" id="CP060007">
    <property type="protein sequence ID" value="QNA46064.1"/>
    <property type="molecule type" value="Genomic_DNA"/>
</dbReference>
<keyword evidence="3" id="KW-1185">Reference proteome</keyword>
<dbReference type="Proteomes" id="UP000515344">
    <property type="component" value="Chromosome"/>
</dbReference>
<keyword evidence="1" id="KW-0732">Signal</keyword>
<name>A0A7G5XKR1_9BACT</name>
<dbReference type="RefSeq" id="WP_182805662.1">
    <property type="nucleotide sequence ID" value="NZ_CP060007.1"/>
</dbReference>
<dbReference type="KEGG" id="lacs:H4075_07740"/>
<proteinExistence type="predicted"/>
<evidence type="ECO:0000313" key="3">
    <source>
        <dbReference type="Proteomes" id="UP000515344"/>
    </source>
</evidence>
<evidence type="ECO:0000313" key="2">
    <source>
        <dbReference type="EMBL" id="QNA46064.1"/>
    </source>
</evidence>